<organism evidence="2 3">
    <name type="scientific">Streptomyces macrosporus</name>
    <dbReference type="NCBI Taxonomy" id="44032"/>
    <lineage>
        <taxon>Bacteria</taxon>
        <taxon>Bacillati</taxon>
        <taxon>Actinomycetota</taxon>
        <taxon>Actinomycetes</taxon>
        <taxon>Kitasatosporales</taxon>
        <taxon>Streptomycetaceae</taxon>
        <taxon>Streptomyces</taxon>
    </lineage>
</organism>
<accession>A0ABN3JWW1</accession>
<evidence type="ECO:0000256" key="1">
    <source>
        <dbReference type="SAM" id="MobiDB-lite"/>
    </source>
</evidence>
<feature type="region of interest" description="Disordered" evidence="1">
    <location>
        <begin position="81"/>
        <end position="151"/>
    </location>
</feature>
<name>A0ABN3JWW1_9ACTN</name>
<gene>
    <name evidence="2" type="ORF">GCM10010405_27650</name>
</gene>
<evidence type="ECO:0000313" key="2">
    <source>
        <dbReference type="EMBL" id="GAA2442595.1"/>
    </source>
</evidence>
<dbReference type="Proteomes" id="UP001501638">
    <property type="component" value="Unassembled WGS sequence"/>
</dbReference>
<reference evidence="2 3" key="1">
    <citation type="journal article" date="2019" name="Int. J. Syst. Evol. Microbiol.">
        <title>The Global Catalogue of Microorganisms (GCM) 10K type strain sequencing project: providing services to taxonomists for standard genome sequencing and annotation.</title>
        <authorList>
            <consortium name="The Broad Institute Genomics Platform"/>
            <consortium name="The Broad Institute Genome Sequencing Center for Infectious Disease"/>
            <person name="Wu L."/>
            <person name="Ma J."/>
        </authorList>
    </citation>
    <scope>NUCLEOTIDE SEQUENCE [LARGE SCALE GENOMIC DNA]</scope>
    <source>
        <strain evidence="2 3">JCM 6305</strain>
    </source>
</reference>
<dbReference type="EMBL" id="BAAASZ010000020">
    <property type="protein sequence ID" value="GAA2442595.1"/>
    <property type="molecule type" value="Genomic_DNA"/>
</dbReference>
<feature type="compositionally biased region" description="Low complexity" evidence="1">
    <location>
        <begin position="139"/>
        <end position="151"/>
    </location>
</feature>
<comment type="caution">
    <text evidence="2">The sequence shown here is derived from an EMBL/GenBank/DDBJ whole genome shotgun (WGS) entry which is preliminary data.</text>
</comment>
<sequence length="151" mass="15536">MSVDKNGVDWPAVTAQIMQVLSGTSTLGSVSVPVVDLLDEQVDLTPARRVPRTRAATIVDLRRLWTRFDEHMRELRDAADALSASVPADSDETVPLISVGELERAGGSGNPDQAGTAGVSGAPRGTPGGRGVRPHGRSAVRAGAAVASCGG</sequence>
<evidence type="ECO:0000313" key="3">
    <source>
        <dbReference type="Proteomes" id="UP001501638"/>
    </source>
</evidence>
<keyword evidence="3" id="KW-1185">Reference proteome</keyword>
<proteinExistence type="predicted"/>
<protein>
    <submittedName>
        <fullName evidence="2">Uncharacterized protein</fullName>
    </submittedName>
</protein>